<evidence type="ECO:0000313" key="1">
    <source>
        <dbReference type="EMBL" id="KAJ2794612.1"/>
    </source>
</evidence>
<feature type="non-terminal residue" evidence="1">
    <location>
        <position position="1"/>
    </location>
</feature>
<reference evidence="1" key="1">
    <citation type="submission" date="2022-07" db="EMBL/GenBank/DDBJ databases">
        <title>Phylogenomic reconstructions and comparative analyses of Kickxellomycotina fungi.</title>
        <authorList>
            <person name="Reynolds N.K."/>
            <person name="Stajich J.E."/>
            <person name="Barry K."/>
            <person name="Grigoriev I.V."/>
            <person name="Crous P."/>
            <person name="Smith M.E."/>
        </authorList>
    </citation>
    <scope>NUCLEOTIDE SEQUENCE</scope>
    <source>
        <strain evidence="1">CBS 102833</strain>
    </source>
</reference>
<dbReference type="Proteomes" id="UP001140096">
    <property type="component" value="Unassembled WGS sequence"/>
</dbReference>
<comment type="caution">
    <text evidence="1">The sequence shown here is derived from an EMBL/GenBank/DDBJ whole genome shotgun (WGS) entry which is preliminary data.</text>
</comment>
<dbReference type="EMBL" id="JANBUP010004212">
    <property type="protein sequence ID" value="KAJ2794612.1"/>
    <property type="molecule type" value="Genomic_DNA"/>
</dbReference>
<accession>A0ACC1KT54</accession>
<gene>
    <name evidence="1" type="primary">COG4_2</name>
    <name evidence="1" type="ORF">H4S07_006708</name>
</gene>
<proteinExistence type="predicted"/>
<protein>
    <submittedName>
        <fullName evidence="1">Golgi transport complex subunit 4</fullName>
    </submittedName>
</protein>
<evidence type="ECO:0000313" key="2">
    <source>
        <dbReference type="Proteomes" id="UP001140096"/>
    </source>
</evidence>
<organism evidence="1 2">
    <name type="scientific">Coemansia furcata</name>
    <dbReference type="NCBI Taxonomy" id="417177"/>
    <lineage>
        <taxon>Eukaryota</taxon>
        <taxon>Fungi</taxon>
        <taxon>Fungi incertae sedis</taxon>
        <taxon>Zoopagomycota</taxon>
        <taxon>Kickxellomycotina</taxon>
        <taxon>Kickxellomycetes</taxon>
        <taxon>Kickxellales</taxon>
        <taxon>Kickxellaceae</taxon>
        <taxon>Coemansia</taxon>
    </lineage>
</organism>
<sequence length="145" mass="16244">NDNLFQKRFVLKFGLLVRQLKQRLTAGNLAAVLDIAASSLAVDWERAIRQSKFNMLGGIMFEKDVREIQRYLESESDTILRKKFLRLIHSASVLAVEDVADARHIFDGQSVADVSSQAALSKSEVKAILANRIDISEKDISDIVI</sequence>
<name>A0ACC1KT54_9FUNG</name>
<keyword evidence="2" id="KW-1185">Reference proteome</keyword>